<dbReference type="InterPro" id="IPR029044">
    <property type="entry name" value="Nucleotide-diphossugar_trans"/>
</dbReference>
<dbReference type="Proteomes" id="UP000177396">
    <property type="component" value="Unassembled WGS sequence"/>
</dbReference>
<gene>
    <name evidence="3" type="ORF">A2153_05295</name>
</gene>
<protein>
    <recommendedName>
        <fullName evidence="2">Glycosyltransferase 2-like domain-containing protein</fullName>
    </recommendedName>
</protein>
<feature type="domain" description="Glycosyltransferase 2-like" evidence="2">
    <location>
        <begin position="4"/>
        <end position="117"/>
    </location>
</feature>
<evidence type="ECO:0000256" key="1">
    <source>
        <dbReference type="SAM" id="Phobius"/>
    </source>
</evidence>
<name>A0A1F5YJH0_9BACT</name>
<keyword evidence="1" id="KW-0812">Transmembrane</keyword>
<evidence type="ECO:0000313" key="4">
    <source>
        <dbReference type="Proteomes" id="UP000177396"/>
    </source>
</evidence>
<organism evidence="3 4">
    <name type="scientific">Candidatus Gottesmanbacteria bacterium RBG_16_38_7b</name>
    <dbReference type="NCBI Taxonomy" id="1798372"/>
    <lineage>
        <taxon>Bacteria</taxon>
        <taxon>Candidatus Gottesmaniibacteriota</taxon>
    </lineage>
</organism>
<accession>A0A1F5YJH0</accession>
<dbReference type="PANTHER" id="PTHR43630">
    <property type="entry name" value="POLY-BETA-1,6-N-ACETYL-D-GLUCOSAMINE SYNTHASE"/>
    <property type="match status" value="1"/>
</dbReference>
<dbReference type="Pfam" id="PF00535">
    <property type="entry name" value="Glycos_transf_2"/>
    <property type="match status" value="1"/>
</dbReference>
<dbReference type="InterPro" id="IPR001173">
    <property type="entry name" value="Glyco_trans_2-like"/>
</dbReference>
<dbReference type="PANTHER" id="PTHR43630:SF2">
    <property type="entry name" value="GLYCOSYLTRANSFERASE"/>
    <property type="match status" value="1"/>
</dbReference>
<feature type="transmembrane region" description="Helical" evidence="1">
    <location>
        <begin position="237"/>
        <end position="262"/>
    </location>
</feature>
<keyword evidence="1" id="KW-0472">Membrane</keyword>
<dbReference type="SUPFAM" id="SSF53448">
    <property type="entry name" value="Nucleotide-diphospho-sugar transferases"/>
    <property type="match status" value="1"/>
</dbReference>
<evidence type="ECO:0000313" key="3">
    <source>
        <dbReference type="EMBL" id="OGG00203.1"/>
    </source>
</evidence>
<dbReference type="EMBL" id="MFJB01000028">
    <property type="protein sequence ID" value="OGG00203.1"/>
    <property type="molecule type" value="Genomic_DNA"/>
</dbReference>
<dbReference type="AlphaFoldDB" id="A0A1F5YJH0"/>
<dbReference type="Gene3D" id="3.90.550.10">
    <property type="entry name" value="Spore Coat Polysaccharide Biosynthesis Protein SpsA, Chain A"/>
    <property type="match status" value="1"/>
</dbReference>
<comment type="caution">
    <text evidence="3">The sequence shown here is derived from an EMBL/GenBank/DDBJ whole genome shotgun (WGS) entry which is preliminary data.</text>
</comment>
<proteinExistence type="predicted"/>
<evidence type="ECO:0000259" key="2">
    <source>
        <dbReference type="Pfam" id="PF00535"/>
    </source>
</evidence>
<keyword evidence="1" id="KW-1133">Transmembrane helix</keyword>
<sequence>MKISACLVIHNEEAVLFKCLKSLKQIASEIIIIHDGPCRDKSLQIARDFGAKIYVRNFVGEAEFHRPFSYQKASGDWILQIDADEVLSAKLVKTIPQLANSTSCDAYSFSWPYPDKQGLIKNGPFAKTLKPSLFKKNLLYMIGISHEYPRSYGRMCLRNDLTVIHSPSYDNFTLSMFVSKWNNWAHLQAEQLKYLDRLPLFNIPDKYHSPLFLEIKRTYQYPILTGLSETLKFLLLYFWRGLLFAGFRSWKIALFEITYIWLVRFYSLKKKYG</sequence>
<reference evidence="3 4" key="1">
    <citation type="journal article" date="2016" name="Nat. Commun.">
        <title>Thousands of microbial genomes shed light on interconnected biogeochemical processes in an aquifer system.</title>
        <authorList>
            <person name="Anantharaman K."/>
            <person name="Brown C.T."/>
            <person name="Hug L.A."/>
            <person name="Sharon I."/>
            <person name="Castelle C.J."/>
            <person name="Probst A.J."/>
            <person name="Thomas B.C."/>
            <person name="Singh A."/>
            <person name="Wilkins M.J."/>
            <person name="Karaoz U."/>
            <person name="Brodie E.L."/>
            <person name="Williams K.H."/>
            <person name="Hubbard S.S."/>
            <person name="Banfield J.F."/>
        </authorList>
    </citation>
    <scope>NUCLEOTIDE SEQUENCE [LARGE SCALE GENOMIC DNA]</scope>
</reference>